<dbReference type="InterPro" id="IPR051396">
    <property type="entry name" value="Bact_Antivir_Def_Nuclease"/>
</dbReference>
<dbReference type="SMART" id="SM00382">
    <property type="entry name" value="AAA"/>
    <property type="match status" value="1"/>
</dbReference>
<feature type="domain" description="AAA+ ATPase" evidence="1">
    <location>
        <begin position="119"/>
        <end position="402"/>
    </location>
</feature>
<dbReference type="PANTHER" id="PTHR43581">
    <property type="entry name" value="ATP/GTP PHOSPHATASE"/>
    <property type="match status" value="1"/>
</dbReference>
<dbReference type="AlphaFoldDB" id="A0A372EQD8"/>
<name>A0A372EQD8_9BURK</name>
<keyword evidence="3" id="KW-1185">Reference proteome</keyword>
<dbReference type="SUPFAM" id="SSF52540">
    <property type="entry name" value="P-loop containing nucleoside triphosphate hydrolases"/>
    <property type="match status" value="1"/>
</dbReference>
<gene>
    <name evidence="2" type="ORF">DY262_03220</name>
</gene>
<accession>A0A372EQD8</accession>
<dbReference type="GO" id="GO:0016887">
    <property type="term" value="F:ATP hydrolysis activity"/>
    <property type="evidence" value="ECO:0007669"/>
    <property type="project" value="InterPro"/>
</dbReference>
<evidence type="ECO:0000259" key="1">
    <source>
        <dbReference type="SMART" id="SM00382"/>
    </source>
</evidence>
<reference evidence="2 3" key="1">
    <citation type="submission" date="2018-08" db="EMBL/GenBank/DDBJ databases">
        <title>Hydrogenophaga sp. LA-38 isolated from sludge.</title>
        <authorList>
            <person name="Im W.-T."/>
        </authorList>
    </citation>
    <scope>NUCLEOTIDE SEQUENCE [LARGE SCALE GENOMIC DNA]</scope>
    <source>
        <strain evidence="2 3">LA-38</strain>
    </source>
</reference>
<dbReference type="PANTHER" id="PTHR43581:SF2">
    <property type="entry name" value="EXCINUCLEASE ATPASE SUBUNIT"/>
    <property type="match status" value="1"/>
</dbReference>
<sequence length="499" mass="54865">MTLLSDDSTYRELAEWSSSIQERWAILLAANDINQARVQQTITPTIIEQVTSTDVFTLGVMRSSSAYRAYAKGARYVTSQLTPWISDAREAFEVKARLSGFDESHEASFEFGGSVTLVSDRVHVLIGKNGTGKSQLLNQVLGSLALKADSGDSQIFLDKSNLTFSKDTVSDRSIPNAVLVFSADDDAPFPRRTRLDTALDYSYFSFSAVPTETSSDLERHSLGRALRDLLRDDTRLNGRTRFEIFKDVVNPVLRLSVLHLPIKRTSRHLPAGAVHDAGGNTWLSLSNMPGGEQQSLYLGAAVDTDRDVGLIDSSGREFPPSSGQRVYLRFAAQALSVIAQGSLLILDEPETHLHPNFVSEFMTLLHQILEATNSIALVATHSPYVVREVPSACVHVVTRNRNIPSITGVHLRTLGASVSSISDAVFGDPTAKKFHRMIAKQLARQAGKVSEDEETQIAWVIDSFGHELNTEMLSTIRFLLTQHSADESETDEGSDDARD</sequence>
<evidence type="ECO:0000313" key="3">
    <source>
        <dbReference type="Proteomes" id="UP000261931"/>
    </source>
</evidence>
<dbReference type="GO" id="GO:0005524">
    <property type="term" value="F:ATP binding"/>
    <property type="evidence" value="ECO:0007669"/>
    <property type="project" value="InterPro"/>
</dbReference>
<evidence type="ECO:0000313" key="2">
    <source>
        <dbReference type="EMBL" id="RFP82844.1"/>
    </source>
</evidence>
<dbReference type="EMBL" id="QVLS01000001">
    <property type="protein sequence ID" value="RFP82844.1"/>
    <property type="molecule type" value="Genomic_DNA"/>
</dbReference>
<organism evidence="2 3">
    <name type="scientific">Hydrogenophaga borbori</name>
    <dbReference type="NCBI Taxonomy" id="2294117"/>
    <lineage>
        <taxon>Bacteria</taxon>
        <taxon>Pseudomonadati</taxon>
        <taxon>Pseudomonadota</taxon>
        <taxon>Betaproteobacteria</taxon>
        <taxon>Burkholderiales</taxon>
        <taxon>Comamonadaceae</taxon>
        <taxon>Hydrogenophaga</taxon>
    </lineage>
</organism>
<dbReference type="InterPro" id="IPR003959">
    <property type="entry name" value="ATPase_AAA_core"/>
</dbReference>
<dbReference type="InterPro" id="IPR027417">
    <property type="entry name" value="P-loop_NTPase"/>
</dbReference>
<dbReference type="InterPro" id="IPR003593">
    <property type="entry name" value="AAA+_ATPase"/>
</dbReference>
<dbReference type="Pfam" id="PF13304">
    <property type="entry name" value="AAA_21"/>
    <property type="match status" value="1"/>
</dbReference>
<comment type="caution">
    <text evidence="2">The sequence shown here is derived from an EMBL/GenBank/DDBJ whole genome shotgun (WGS) entry which is preliminary data.</text>
</comment>
<proteinExistence type="predicted"/>
<dbReference type="Gene3D" id="3.40.50.300">
    <property type="entry name" value="P-loop containing nucleotide triphosphate hydrolases"/>
    <property type="match status" value="1"/>
</dbReference>
<protein>
    <recommendedName>
        <fullName evidence="1">AAA+ ATPase domain-containing protein</fullName>
    </recommendedName>
</protein>
<dbReference type="CDD" id="cd00267">
    <property type="entry name" value="ABC_ATPase"/>
    <property type="match status" value="1"/>
</dbReference>
<dbReference type="Proteomes" id="UP000261931">
    <property type="component" value="Unassembled WGS sequence"/>
</dbReference>